<gene>
    <name evidence="1" type="ORF">H7C18_17365</name>
</gene>
<dbReference type="EMBL" id="JACJVO010000021">
    <property type="protein sequence ID" value="MBB6732693.1"/>
    <property type="molecule type" value="Genomic_DNA"/>
</dbReference>
<evidence type="ECO:0000313" key="2">
    <source>
        <dbReference type="Proteomes" id="UP000564644"/>
    </source>
</evidence>
<protein>
    <submittedName>
        <fullName evidence="1">Uncharacterized protein</fullName>
    </submittedName>
</protein>
<organism evidence="1 2">
    <name type="scientific">Cohnella zeiphila</name>
    <dbReference type="NCBI Taxonomy" id="2761120"/>
    <lineage>
        <taxon>Bacteria</taxon>
        <taxon>Bacillati</taxon>
        <taxon>Bacillota</taxon>
        <taxon>Bacilli</taxon>
        <taxon>Bacillales</taxon>
        <taxon>Paenibacillaceae</taxon>
        <taxon>Cohnella</taxon>
    </lineage>
</organism>
<dbReference type="Proteomes" id="UP000564644">
    <property type="component" value="Unassembled WGS sequence"/>
</dbReference>
<accession>A0A7X0SRT4</accession>
<proteinExistence type="predicted"/>
<keyword evidence="2" id="KW-1185">Reference proteome</keyword>
<reference evidence="1 2" key="1">
    <citation type="submission" date="2020-08" db="EMBL/GenBank/DDBJ databases">
        <title>Cohnella phylogeny.</title>
        <authorList>
            <person name="Dunlap C."/>
        </authorList>
    </citation>
    <scope>NUCLEOTIDE SEQUENCE [LARGE SCALE GENOMIC DNA]</scope>
    <source>
        <strain evidence="1 2">CBP 2801</strain>
    </source>
</reference>
<sequence length="127" mass="14763">MKTKATKSLYAHAVMNEIRKKLDLDEKEATSFLLRYYRPLKRTWGQEPNPEEFAEKAIRLDQLVKSSQANSDDRAGRVKVPSVKVTYNVGKPVIGNSPNIQVQVTQKMIKRLKDRRYAYAHLHKHQQ</sequence>
<dbReference type="RefSeq" id="WP_185130352.1">
    <property type="nucleotide sequence ID" value="NZ_JACJVO010000021.1"/>
</dbReference>
<comment type="caution">
    <text evidence="1">The sequence shown here is derived from an EMBL/GenBank/DDBJ whole genome shotgun (WGS) entry which is preliminary data.</text>
</comment>
<evidence type="ECO:0000313" key="1">
    <source>
        <dbReference type="EMBL" id="MBB6732693.1"/>
    </source>
</evidence>
<name>A0A7X0SRT4_9BACL</name>
<dbReference type="AlphaFoldDB" id="A0A7X0SRT4"/>